<dbReference type="FunFam" id="2.60.40.1930:FF:000001">
    <property type="entry name" value="CD109 isoform 3"/>
    <property type="match status" value="1"/>
</dbReference>
<dbReference type="InterPro" id="IPR011626">
    <property type="entry name" value="Alpha-macroglobulin_TED"/>
</dbReference>
<dbReference type="SUPFAM" id="SSF49410">
    <property type="entry name" value="Alpha-macroglobulin receptor domain"/>
    <property type="match status" value="1"/>
</dbReference>
<evidence type="ECO:0000313" key="14">
    <source>
        <dbReference type="Proteomes" id="UP000095300"/>
    </source>
</evidence>
<dbReference type="KEGG" id="scac:106084945"/>
<evidence type="ECO:0000256" key="1">
    <source>
        <dbReference type="ARBA" id="ARBA00022729"/>
    </source>
</evidence>
<dbReference type="FunFam" id="2.60.40.10:FF:000155">
    <property type="entry name" value="complement C3 isoform X1"/>
    <property type="match status" value="1"/>
</dbReference>
<keyword evidence="3" id="KW-0882">Thioester bond</keyword>
<evidence type="ECO:0000259" key="10">
    <source>
        <dbReference type="SMART" id="SM01359"/>
    </source>
</evidence>
<keyword evidence="14" id="KW-1185">Reference proteome</keyword>
<dbReference type="STRING" id="35570.A0A1I8Q9J7"/>
<dbReference type="Gene3D" id="6.20.50.160">
    <property type="match status" value="1"/>
</dbReference>
<evidence type="ECO:0000259" key="12">
    <source>
        <dbReference type="SMART" id="SM01361"/>
    </source>
</evidence>
<dbReference type="Gene3D" id="2.60.40.690">
    <property type="entry name" value="Alpha-macroglobulin, receptor-binding domain"/>
    <property type="match status" value="1"/>
</dbReference>
<dbReference type="SMART" id="SM01419">
    <property type="entry name" value="Thiol-ester_cl"/>
    <property type="match status" value="1"/>
</dbReference>
<reference evidence="13" key="1">
    <citation type="submission" date="2020-05" db="UniProtKB">
        <authorList>
            <consortium name="EnsemblMetazoa"/>
        </authorList>
    </citation>
    <scope>IDENTIFICATION</scope>
    <source>
        <strain evidence="13">USDA</strain>
    </source>
</reference>
<feature type="chain" id="PRO_5009327990" description="TEP1-F" evidence="9">
    <location>
        <begin position="21"/>
        <end position="1480"/>
    </location>
</feature>
<dbReference type="SMART" id="SM01359">
    <property type="entry name" value="A2M_N_2"/>
    <property type="match status" value="1"/>
</dbReference>
<evidence type="ECO:0000259" key="11">
    <source>
        <dbReference type="SMART" id="SM01360"/>
    </source>
</evidence>
<dbReference type="InterPro" id="IPR050473">
    <property type="entry name" value="A2M/Complement_sys"/>
</dbReference>
<evidence type="ECO:0000256" key="2">
    <source>
        <dbReference type="ARBA" id="ARBA00022859"/>
    </source>
</evidence>
<comment type="subunit">
    <text evidence="7">Heterodimer of a TEP1-N chain and an TEP1-C chain non-covalently linked. Forms a complex composed of TEP1-N and TEP1-C heterodimer, LRIM1 and APL1C; the interaction stabilizes TEP1-N and TEP1-C heterodimer, prevents its binding to tissues while circulating in the hemolymph and protects the thioester bond from hydrolysis. Mature TEP1 and to a lesser extent full-length TEP1 interact with SPCLIP1; the interaction is induced by microbial infection.</text>
</comment>
<dbReference type="EnsemblMetazoa" id="SCAU015140-RA">
    <property type="protein sequence ID" value="SCAU015140-PA"/>
    <property type="gene ID" value="SCAU015140"/>
</dbReference>
<dbReference type="SUPFAM" id="SSF48239">
    <property type="entry name" value="Terpenoid cyclases/Protein prenyltransferases"/>
    <property type="match status" value="1"/>
</dbReference>
<dbReference type="InterPro" id="IPR041555">
    <property type="entry name" value="MG3"/>
</dbReference>
<evidence type="ECO:0000313" key="13">
    <source>
        <dbReference type="EnsemblMetazoa" id="SCAU015140-PA"/>
    </source>
</evidence>
<keyword evidence="4" id="KW-1015">Disulfide bond</keyword>
<evidence type="ECO:0000256" key="3">
    <source>
        <dbReference type="ARBA" id="ARBA00022966"/>
    </source>
</evidence>
<dbReference type="Gene3D" id="2.60.40.1940">
    <property type="match status" value="1"/>
</dbReference>
<proteinExistence type="predicted"/>
<dbReference type="InterPro" id="IPR001599">
    <property type="entry name" value="Macroglobln_a2"/>
</dbReference>
<dbReference type="GO" id="GO:0005615">
    <property type="term" value="C:extracellular space"/>
    <property type="evidence" value="ECO:0007669"/>
    <property type="project" value="InterPro"/>
</dbReference>
<dbReference type="InterPro" id="IPR036595">
    <property type="entry name" value="A-macroglobulin_rcpt-bd_sf"/>
</dbReference>
<feature type="domain" description="Alpha-macroglobulin receptor-binding" evidence="12">
    <location>
        <begin position="1387"/>
        <end position="1477"/>
    </location>
</feature>
<dbReference type="InterPro" id="IPR011625">
    <property type="entry name" value="A2M_N_BRD"/>
</dbReference>
<evidence type="ECO:0000256" key="8">
    <source>
        <dbReference type="ARBA" id="ARBA00078071"/>
    </source>
</evidence>
<feature type="signal peptide" evidence="9">
    <location>
        <begin position="1"/>
        <end position="20"/>
    </location>
</feature>
<dbReference type="VEuPathDB" id="VectorBase:SCAU015140"/>
<keyword evidence="1 9" id="KW-0732">Signal</keyword>
<dbReference type="GO" id="GO:0004866">
    <property type="term" value="F:endopeptidase inhibitor activity"/>
    <property type="evidence" value="ECO:0007669"/>
    <property type="project" value="InterPro"/>
</dbReference>
<keyword evidence="2" id="KW-0391">Immunity</keyword>
<dbReference type="OrthoDB" id="9998011at2759"/>
<evidence type="ECO:0000256" key="6">
    <source>
        <dbReference type="ARBA" id="ARBA00057615"/>
    </source>
</evidence>
<protein>
    <recommendedName>
        <fullName evidence="8">TEP1-F</fullName>
    </recommendedName>
</protein>
<evidence type="ECO:0000256" key="9">
    <source>
        <dbReference type="SAM" id="SignalP"/>
    </source>
</evidence>
<dbReference type="Pfam" id="PF01835">
    <property type="entry name" value="MG2"/>
    <property type="match status" value="1"/>
</dbReference>
<dbReference type="InterPro" id="IPR009048">
    <property type="entry name" value="A-macroglobulin_rcpt-bd"/>
</dbReference>
<feature type="domain" description="Alpha-2-macroglobulin bait region" evidence="10">
    <location>
        <begin position="536"/>
        <end position="670"/>
    </location>
</feature>
<comment type="function">
    <text evidence="6">Binds covalently through a thioester bond to the pathogen surface resulting in pathogen clearance.</text>
</comment>
<organism evidence="13 14">
    <name type="scientific">Stomoxys calcitrans</name>
    <name type="common">Stable fly</name>
    <name type="synonym">Conops calcitrans</name>
    <dbReference type="NCBI Taxonomy" id="35570"/>
    <lineage>
        <taxon>Eukaryota</taxon>
        <taxon>Metazoa</taxon>
        <taxon>Ecdysozoa</taxon>
        <taxon>Arthropoda</taxon>
        <taxon>Hexapoda</taxon>
        <taxon>Insecta</taxon>
        <taxon>Pterygota</taxon>
        <taxon>Neoptera</taxon>
        <taxon>Endopterygota</taxon>
        <taxon>Diptera</taxon>
        <taxon>Brachycera</taxon>
        <taxon>Muscomorpha</taxon>
        <taxon>Muscoidea</taxon>
        <taxon>Muscidae</taxon>
        <taxon>Stomoxys</taxon>
    </lineage>
</organism>
<accession>A0A1I8Q9J7</accession>
<dbReference type="GO" id="GO:0002376">
    <property type="term" value="P:immune system process"/>
    <property type="evidence" value="ECO:0007669"/>
    <property type="project" value="UniProtKB-KW"/>
</dbReference>
<dbReference type="Gene3D" id="2.60.40.10">
    <property type="entry name" value="Immunoglobulins"/>
    <property type="match status" value="1"/>
</dbReference>
<evidence type="ECO:0000256" key="7">
    <source>
        <dbReference type="ARBA" id="ARBA00063781"/>
    </source>
</evidence>
<dbReference type="Gene3D" id="2.20.130.20">
    <property type="match status" value="1"/>
</dbReference>
<name>A0A1I8Q9J7_STOCA</name>
<dbReference type="Gene3D" id="2.60.40.2950">
    <property type="match status" value="1"/>
</dbReference>
<dbReference type="Pfam" id="PF07678">
    <property type="entry name" value="TED_complement"/>
    <property type="match status" value="1"/>
</dbReference>
<dbReference type="Gene3D" id="2.60.120.1540">
    <property type="match status" value="1"/>
</dbReference>
<dbReference type="InterPro" id="IPR013783">
    <property type="entry name" value="Ig-like_fold"/>
</dbReference>
<dbReference type="Pfam" id="PF00207">
    <property type="entry name" value="A2M"/>
    <property type="match status" value="1"/>
</dbReference>
<dbReference type="InterPro" id="IPR047565">
    <property type="entry name" value="Alpha-macroglob_thiol-ester_cl"/>
</dbReference>
<feature type="domain" description="Alpha-2-macroglobulin" evidence="11">
    <location>
        <begin position="775"/>
        <end position="867"/>
    </location>
</feature>
<dbReference type="Proteomes" id="UP000095300">
    <property type="component" value="Unassembled WGS sequence"/>
</dbReference>
<dbReference type="PANTHER" id="PTHR11412:SF136">
    <property type="entry name" value="CD109 ANTIGEN"/>
    <property type="match status" value="1"/>
</dbReference>
<evidence type="ECO:0000256" key="5">
    <source>
        <dbReference type="ARBA" id="ARBA00023180"/>
    </source>
</evidence>
<dbReference type="PROSITE" id="PS00477">
    <property type="entry name" value="ALPHA_2_MACROGLOBULIN"/>
    <property type="match status" value="1"/>
</dbReference>
<dbReference type="InterPro" id="IPR019742">
    <property type="entry name" value="MacrogloblnA2_CS"/>
</dbReference>
<dbReference type="SMART" id="SM01360">
    <property type="entry name" value="A2M"/>
    <property type="match status" value="1"/>
</dbReference>
<dbReference type="Pfam" id="PF17791">
    <property type="entry name" value="MG3"/>
    <property type="match status" value="1"/>
</dbReference>
<sequence>MKQFICFIFVIWGFSISVNANGYYTIVAPGSIQSDTEYAVTVSLHNNPEPATIKVGITGPSYNESKTIELSAYTAETLKFNVPSLVEGTYELQTEGMSGMIFKRFSNLTFSKPERHIYLQTDKALYKPGELVKYRVVVLDSDGKPLKTNNDLAVRIYDSAHNVIQELKELQFTKGVYSGKFKLSEQPVMGDWTIEVLNVKERQLQLQNKPSLPATVQGGQFMPSMQYAHPGQYVPGMQNARPMQVFPGMQGPYPRQFVPGTQVTHTYAGRKAFKNFEVAKYVLPKFSVEIEADEKIAILDKTFKVTVRAKYTHGQPVQGNTTITASFVHQTHFDNNLPAAQKTVEIYGKADVEFDLNQDLAMDQFIPRIKIIATVTEGHTGLQQNTSTIINLHQARYTIDVDMKDKKFVTNIPFEIKAIIKKLNGSPVTNAKSTAKLILKRDSHDLNGLIFEADVDTKGMAVFKIKIGWPMSYNSIKVIYEEKEHTTYGFRVERPAEPEVKETVIKPSAVSTPKTYYPSQGVYVHPHPSIERVGPLKVTIQKLDFNPDHDVIIEVKSDDPIPYYFYTIMARGKIIKHEYVKVDGNQKYHRLKIQTTNEMAPRAKLFVYLIDDGEMKSDEEDIFIPLKLQNKLEITAPEKANASELVSLNIKADPDSFVGLLAVDQSVLLLKTGNDFDKEKILDNIGNVKPRAPDTNGRHETYPGKNSGFVTITNACYPRASYHQYEEQALRYDTSYRPTGASYAMPGMGFASPAAMSFASPSNDPPVIRKNFVETWIFDDIESTDSEGIANFTRNIPDTMTSWVITGFSLNENTGFGMTENATNILVSQPFFVSLNLPYAVKRGEIVNIPVVVFNYMATQVEAEITMENVDDEYDFVGTDGNVLTDKVMSQQVTVPTNIGNVVSFTIFPKRVGYITLKVKAVTPLAGDIVHQKLKVEPEGVTQYKNEALFVNIPANGEPLKHTFKAEIPADAVVDSEFIEFTAVSDLLGPTIENIDRLVRMPYGCGEQNMINFVPNILVLDYLETMQIDNPTLTEKAKAFMLNGYQRQLTYKHQNGAYSSFGESHSNPDNWLTAYVARSFIRARKYITIDEMLIENALEYLASTQEESGEFVSMRYNFYSTKQSDGVGKTAYILLAFLENQEYALKFKTQIRKGLNYLQSHFANEDDLHTLALISLVFQRANHDSLPKLLVKLEHRSHNENNLKWWKTSEKYRSNDIEITAYILQTLLESKDVDATTVLPTLKWLVGKRNSLGGFASTQNTVVGLEALIKFAEKFAAAGRGSISIKFHTQNEAGEEISSNEFTIDETTGLGLISHEFNRSTRQLTVSAEGQGSALLQFSYRYNLVTKDDNAGFLIRYSLNKESTSDHISMNVCAEYEAEADDEIKESNMAVMEIYLPSGYKTDHDSLQFIPSTALVQRVDTKNDETVIIVYFDMLFAGEPICFDIFAENYHKVDKLKPAAITVYDYYNSKKRATVFYEVK</sequence>
<dbReference type="Pfam" id="PF07677">
    <property type="entry name" value="A2M_recep"/>
    <property type="match status" value="1"/>
</dbReference>
<dbReference type="InterPro" id="IPR008930">
    <property type="entry name" value="Terpenoid_cyclase/PrenylTrfase"/>
</dbReference>
<dbReference type="Gene3D" id="2.60.40.1930">
    <property type="match status" value="2"/>
</dbReference>
<dbReference type="SMART" id="SM01361">
    <property type="entry name" value="A2M_recep"/>
    <property type="match status" value="1"/>
</dbReference>
<evidence type="ECO:0000256" key="4">
    <source>
        <dbReference type="ARBA" id="ARBA00023157"/>
    </source>
</evidence>
<dbReference type="InterPro" id="IPR002890">
    <property type="entry name" value="MG2"/>
</dbReference>
<keyword evidence="5" id="KW-0325">Glycoprotein</keyword>
<dbReference type="Gene3D" id="1.50.10.20">
    <property type="match status" value="1"/>
</dbReference>
<dbReference type="PANTHER" id="PTHR11412">
    <property type="entry name" value="MACROGLOBULIN / COMPLEMENT"/>
    <property type="match status" value="1"/>
</dbReference>
<dbReference type="Pfam" id="PF07703">
    <property type="entry name" value="A2M_BRD"/>
    <property type="match status" value="1"/>
</dbReference>
<gene>
    <name evidence="13" type="primary">106084945</name>
</gene>